<feature type="domain" description="UBX" evidence="21">
    <location>
        <begin position="1243"/>
        <end position="1320"/>
    </location>
</feature>
<dbReference type="GO" id="GO:0005776">
    <property type="term" value="C:autophagosome"/>
    <property type="evidence" value="ECO:0007669"/>
    <property type="project" value="TreeGrafter"/>
</dbReference>
<dbReference type="PROSITE" id="PS50082">
    <property type="entry name" value="WD_REPEATS_2"/>
    <property type="match status" value="3"/>
</dbReference>
<dbReference type="PROSITE" id="PS50033">
    <property type="entry name" value="UBX"/>
    <property type="match status" value="3"/>
</dbReference>
<feature type="compositionally biased region" description="Low complexity" evidence="19">
    <location>
        <begin position="769"/>
        <end position="795"/>
    </location>
</feature>
<dbReference type="CDD" id="cd01767">
    <property type="entry name" value="UBX"/>
    <property type="match status" value="1"/>
</dbReference>
<feature type="compositionally biased region" description="Pro residues" evidence="19">
    <location>
        <begin position="1185"/>
        <end position="1199"/>
    </location>
</feature>
<dbReference type="GO" id="GO:0006869">
    <property type="term" value="P:lipid transport"/>
    <property type="evidence" value="ECO:0007669"/>
    <property type="project" value="UniProtKB-KW"/>
</dbReference>
<organism evidence="22 23">
    <name type="scientific">Chlorella ohadii</name>
    <dbReference type="NCBI Taxonomy" id="2649997"/>
    <lineage>
        <taxon>Eukaryota</taxon>
        <taxon>Viridiplantae</taxon>
        <taxon>Chlorophyta</taxon>
        <taxon>core chlorophytes</taxon>
        <taxon>Trebouxiophyceae</taxon>
        <taxon>Chlorellales</taxon>
        <taxon>Chlorellaceae</taxon>
        <taxon>Chlorella clade</taxon>
        <taxon>Chlorella</taxon>
    </lineage>
</organism>
<comment type="caution">
    <text evidence="22">The sequence shown here is derived from an EMBL/GenBank/DDBJ whole genome shotgun (WGS) entry which is preliminary data.</text>
</comment>
<feature type="region of interest" description="Disordered" evidence="19">
    <location>
        <begin position="1180"/>
        <end position="1243"/>
    </location>
</feature>
<evidence type="ECO:0000256" key="11">
    <source>
        <dbReference type="ARBA" id="ARBA00022989"/>
    </source>
</evidence>
<evidence type="ECO:0000256" key="13">
    <source>
        <dbReference type="ARBA" id="ARBA00023055"/>
    </source>
</evidence>
<dbReference type="InterPro" id="IPR036322">
    <property type="entry name" value="WD40_repeat_dom_sf"/>
</dbReference>
<feature type="repeat" description="WD" evidence="18">
    <location>
        <begin position="1699"/>
        <end position="1734"/>
    </location>
</feature>
<evidence type="ECO:0000256" key="14">
    <source>
        <dbReference type="ARBA" id="ARBA00023136"/>
    </source>
</evidence>
<keyword evidence="16" id="KW-0539">Nucleus</keyword>
<dbReference type="PROSITE" id="PS50294">
    <property type="entry name" value="WD_REPEATS_REGION"/>
    <property type="match status" value="3"/>
</dbReference>
<dbReference type="GO" id="GO:0034727">
    <property type="term" value="P:piecemeal microautophagy of the nucleus"/>
    <property type="evidence" value="ECO:0007669"/>
    <property type="project" value="TreeGrafter"/>
</dbReference>
<keyword evidence="23" id="KW-1185">Reference proteome</keyword>
<evidence type="ECO:0000256" key="9">
    <source>
        <dbReference type="ARBA" id="ARBA00022728"/>
    </source>
</evidence>
<evidence type="ECO:0000256" key="7">
    <source>
        <dbReference type="ARBA" id="ARBA00022664"/>
    </source>
</evidence>
<evidence type="ECO:0000256" key="1">
    <source>
        <dbReference type="ARBA" id="ARBA00004123"/>
    </source>
</evidence>
<dbReference type="GO" id="GO:0034045">
    <property type="term" value="C:phagophore assembly site membrane"/>
    <property type="evidence" value="ECO:0007669"/>
    <property type="project" value="UniProtKB-SubCell"/>
</dbReference>
<evidence type="ECO:0000256" key="17">
    <source>
        <dbReference type="ARBA" id="ARBA00068146"/>
    </source>
</evidence>
<dbReference type="Gene3D" id="2.130.10.10">
    <property type="entry name" value="YVTN repeat-like/Quinoprotein amine dehydrogenase"/>
    <property type="match status" value="1"/>
</dbReference>
<evidence type="ECO:0000256" key="15">
    <source>
        <dbReference type="ARBA" id="ARBA00023187"/>
    </source>
</evidence>
<feature type="region of interest" description="Disordered" evidence="19">
    <location>
        <begin position="1"/>
        <end position="23"/>
    </location>
</feature>
<evidence type="ECO:0000256" key="10">
    <source>
        <dbReference type="ARBA" id="ARBA00022737"/>
    </source>
</evidence>
<dbReference type="InterPro" id="IPR029071">
    <property type="entry name" value="Ubiquitin-like_domsf"/>
</dbReference>
<dbReference type="GO" id="GO:0034497">
    <property type="term" value="P:protein localization to phagophore assembly site"/>
    <property type="evidence" value="ECO:0007669"/>
    <property type="project" value="TreeGrafter"/>
</dbReference>
<dbReference type="Pfam" id="PF04109">
    <property type="entry name" value="ATG9"/>
    <property type="match status" value="1"/>
</dbReference>
<feature type="compositionally biased region" description="Gly residues" evidence="19">
    <location>
        <begin position="1448"/>
        <end position="1457"/>
    </location>
</feature>
<evidence type="ECO:0000256" key="18">
    <source>
        <dbReference type="PROSITE-ProRule" id="PRU00221"/>
    </source>
</evidence>
<dbReference type="GO" id="GO:0000398">
    <property type="term" value="P:mRNA splicing, via spliceosome"/>
    <property type="evidence" value="ECO:0007669"/>
    <property type="project" value="UniProtKB-ARBA"/>
</dbReference>
<evidence type="ECO:0000313" key="22">
    <source>
        <dbReference type="EMBL" id="KAI7841049.1"/>
    </source>
</evidence>
<dbReference type="InterPro" id="IPR001680">
    <property type="entry name" value="WD40_rpt"/>
</dbReference>
<feature type="compositionally biased region" description="Acidic residues" evidence="19">
    <location>
        <begin position="1012"/>
        <end position="1029"/>
    </location>
</feature>
<feature type="transmembrane region" description="Helical" evidence="20">
    <location>
        <begin position="73"/>
        <end position="95"/>
    </location>
</feature>
<accession>A0AAD5DVD4</accession>
<dbReference type="GO" id="GO:0061709">
    <property type="term" value="P:reticulophagy"/>
    <property type="evidence" value="ECO:0007669"/>
    <property type="project" value="TreeGrafter"/>
</dbReference>
<keyword evidence="8 20" id="KW-0812">Transmembrane</keyword>
<evidence type="ECO:0000256" key="2">
    <source>
        <dbReference type="ARBA" id="ARBA00004511"/>
    </source>
</evidence>
<dbReference type="Gene3D" id="3.10.20.90">
    <property type="entry name" value="Phosphatidylinositol 3-kinase Catalytic Subunit, Chain A, domain 1"/>
    <property type="match status" value="3"/>
</dbReference>
<feature type="repeat" description="WD" evidence="18">
    <location>
        <begin position="1827"/>
        <end position="1859"/>
    </location>
</feature>
<evidence type="ECO:0000256" key="19">
    <source>
        <dbReference type="SAM" id="MobiDB-lite"/>
    </source>
</evidence>
<evidence type="ECO:0000256" key="3">
    <source>
        <dbReference type="ARBA" id="ARBA00006185"/>
    </source>
</evidence>
<dbReference type="Pfam" id="PF00789">
    <property type="entry name" value="UBX"/>
    <property type="match status" value="3"/>
</dbReference>
<dbReference type="PROSITE" id="PS00678">
    <property type="entry name" value="WD_REPEATS_1"/>
    <property type="match status" value="1"/>
</dbReference>
<proteinExistence type="inferred from homology"/>
<name>A0AAD5DVD4_9CHLO</name>
<keyword evidence="9" id="KW-0747">Spliceosome</keyword>
<feature type="region of interest" description="Disordered" evidence="19">
    <location>
        <begin position="1008"/>
        <end position="1036"/>
    </location>
</feature>
<keyword evidence="14 20" id="KW-0472">Membrane</keyword>
<keyword evidence="13" id="KW-0445">Lipid transport</keyword>
<dbReference type="FunFam" id="2.130.10.10:FF:000034">
    <property type="entry name" value="Pre-mRNA-processing factor 17, putative"/>
    <property type="match status" value="1"/>
</dbReference>
<feature type="region of interest" description="Disordered" evidence="19">
    <location>
        <begin position="718"/>
        <end position="742"/>
    </location>
</feature>
<evidence type="ECO:0000256" key="4">
    <source>
        <dbReference type="ARBA" id="ARBA00018074"/>
    </source>
</evidence>
<evidence type="ECO:0000256" key="5">
    <source>
        <dbReference type="ARBA" id="ARBA00022448"/>
    </source>
</evidence>
<evidence type="ECO:0000256" key="12">
    <source>
        <dbReference type="ARBA" id="ARBA00023006"/>
    </source>
</evidence>
<dbReference type="SMART" id="SM00320">
    <property type="entry name" value="WD40"/>
    <property type="match status" value="6"/>
</dbReference>
<dbReference type="InterPro" id="IPR007241">
    <property type="entry name" value="Autophagy-rel_prot_9"/>
</dbReference>
<evidence type="ECO:0000313" key="23">
    <source>
        <dbReference type="Proteomes" id="UP001205105"/>
    </source>
</evidence>
<feature type="region of interest" description="Disordered" evidence="19">
    <location>
        <begin position="755"/>
        <end position="805"/>
    </location>
</feature>
<feature type="compositionally biased region" description="Low complexity" evidence="19">
    <location>
        <begin position="718"/>
        <end position="731"/>
    </location>
</feature>
<feature type="region of interest" description="Disordered" evidence="19">
    <location>
        <begin position="1448"/>
        <end position="1482"/>
    </location>
</feature>
<dbReference type="GO" id="GO:0005681">
    <property type="term" value="C:spliceosomal complex"/>
    <property type="evidence" value="ECO:0007669"/>
    <property type="project" value="UniProtKB-KW"/>
</dbReference>
<evidence type="ECO:0000259" key="21">
    <source>
        <dbReference type="PROSITE" id="PS50033"/>
    </source>
</evidence>
<feature type="transmembrane region" description="Helical" evidence="20">
    <location>
        <begin position="400"/>
        <end position="418"/>
    </location>
</feature>
<feature type="compositionally biased region" description="Low complexity" evidence="19">
    <location>
        <begin position="1200"/>
        <end position="1238"/>
    </location>
</feature>
<comment type="subcellular location">
    <subcellularLocation>
        <location evidence="1">Nucleus</location>
    </subcellularLocation>
    <subcellularLocation>
        <location evidence="2">Preautophagosomal structure membrane</location>
        <topology evidence="2">Multi-pass membrane protein</topology>
    </subcellularLocation>
</comment>
<dbReference type="InterPro" id="IPR015943">
    <property type="entry name" value="WD40/YVTN_repeat-like_dom_sf"/>
</dbReference>
<sequence>MEHYEPLPSTAEDGEVGLGGGGSPGGGAEPPHLALLGSEAWTWEGVANLDQFFTRIYRYWEGKGFAVILTARLLNLLALAFTAGMSALLLLYVNWGALQAECLRKDTCDIWEVAIRRHPLEGGLTPWNSLAVAYLTLFAAYWLVAVAHLVVEVRDLAEIRHFCNHKLGISERQMGTMTWPEVAHRLVQVQRTHRLCAARDLTEHDIVARIMRRENYLIGMLNKGVLALNVPVPGLRRHFLLTKTLEWNLYWCILDAMFDERFRLKPAFLHNERALQRRLRLLALLNLVAAPFLLVFLVIYFFMKNAERFYHHPSSIGARRWSPLAQWRLREFNELPHFIKHRLNASHKAAEEYIQQFPSPTISHVARFVAFVAGSAEALLLFVTLLDERLLERDLFGRQIVWWVAIIGVVLALSRAFVIESGTAFDPEAALMEVVAHTHYLPRHWRGRAHSLEVQQEFEALFQFKARLFLEELASILLTPLLLWFSLPQCAGAVLEFVEGNSVHIEGVGDVCSLAAFDFQRHGNARYGSPVEAPKAWRSRQGKMEKSLITFAATYPAWEPDTAGQQLLAQVAAAAPAAAASASLAWSMLPLPHQQQLRRPGPPSPRHAKLAAALAGRRLRPSGAPAESGIFGSAEFTAQEQQGLRNADAAVAAAGIVGAEANLAASLAAGLAPVDGLAASQLMLQSLYEQREQQPPQSAQQAGAGLAAVPATVAAAGAAAAGPLHQPRAQQPQPPQHAPLHRQQGFAAVQAPLPIPQQAPSSTRPGVGSQPASASPLHALLASPASQAAPSPRQPWHGRSPPGRPLLAELATLSRENSSMSAAGAPANASFGRCISCRERVGSLAAMWFEGSVAQAIAASRQEGKPLLVLLTGFDQGSRAVQDALMEQAGEEQVEGCISLCLEDDLSNADRSAFMDAKNFRSFCPVESLPAVVMVTPGGAVLAQVSGVVPAAELRSRLAAAFAGFRRQQQQQLAQAALAAALASGAVAAVAAPAAVADVAAAGGAAAAAADGEGDDEMPPLEEAEEEAGEAGYDSDMPALDEVDSEDERAFEAAAAVRTAAMAAAAGAAAPAGNAAVAMEAEVPPPPPPPVDPATVPYSLQFKFTDGGNFRADFNGATLLRDVFAAVDEARAARGFRSHLAYLLVQTAPRLHLGAADEERCLAESGVQPRTSLQVIPHAALGHQPPAPPQLVQPEPQPEPQTQADQQAASGAGDAAGPPAEQQQPQQQQQSQQLQQATPAPPPPLAEVVLLVRLSNGDSLRQTFPGSATLSDVLDWVDANRTDRGAYKLTQTYPARTFFSGDIGKSLQELGFEARTALQLELLPPASKRTKFAVAPQTPAAAAAAGAATSSQAPTAAPPAPPPGGFALQLKLLNGEALRGSFPPEAVLQEVAHYVDTHRTDGGAPYHLVQPFPRRRFSAADMQTPLAQLGFEPRQALLLEPAEPVRGGWSGQRGGGNVHTLHDGGDAQDGSGRRDEGNSYWNGNSTEFGAAAAARQVMYNLPVDQMHAPVMGPAHHNQKSALAGLRNHRAGHVEDANLSSYSFDEQYNMFHSKGIAADPSGTAVVRHRDLVAAGKEEFETAAGQAAKRQKTDKAKKQAPAFDPSQPFTLRSRQPWAEKEAVAVELTAEEKEYMEKFNAEKAERAGTAAAEGEGKEGRTSVFHGKAEADYQGRSWLECPKEKSKREADACFLPKRLIHTWSGHTKGVNAIRFFPETGHLLLSAGLDGNIKIWDVNGHKRCMRTYMGHTKGVKDIWFSNDGRRFVSTGYDKKIRYWDTETGAIINTVGEGKMSYCVRLHPEEQHVVLAGTQEKKIMQWDLNSGDMVQTYDYHLGAVNTVTFIDQNRRFVSTSDDKTIRMWEYGIQAQAKYIADPSMHAIASAAVTPNDKWWCGQSMDNTIVTYSADRLKPNKKKTFKGHLVAGYACQVAFSWDSRFVMSGDGEGKLFIWDWKSTKIVRSMKCHDSVLIDCQWHPLETSKVATCSWANGDIKLWD</sequence>
<dbReference type="SUPFAM" id="SSF50978">
    <property type="entry name" value="WD40 repeat-like"/>
    <property type="match status" value="1"/>
</dbReference>
<dbReference type="Pfam" id="PF00400">
    <property type="entry name" value="WD40"/>
    <property type="match status" value="4"/>
</dbReference>
<dbReference type="InterPro" id="IPR019775">
    <property type="entry name" value="WD40_repeat_CS"/>
</dbReference>
<feature type="compositionally biased region" description="Basic and acidic residues" evidence="19">
    <location>
        <begin position="1460"/>
        <end position="1477"/>
    </location>
</feature>
<feature type="domain" description="UBX" evidence="21">
    <location>
        <begin position="1368"/>
        <end position="1439"/>
    </location>
</feature>
<evidence type="ECO:0000256" key="20">
    <source>
        <dbReference type="SAM" id="Phobius"/>
    </source>
</evidence>
<dbReference type="SUPFAM" id="SSF54236">
    <property type="entry name" value="Ubiquitin-like"/>
    <property type="match status" value="3"/>
</dbReference>
<dbReference type="SMART" id="SM00166">
    <property type="entry name" value="UBX"/>
    <property type="match status" value="3"/>
</dbReference>
<feature type="repeat" description="WD" evidence="18">
    <location>
        <begin position="1743"/>
        <end position="1784"/>
    </location>
</feature>
<feature type="domain" description="UBX" evidence="21">
    <location>
        <begin position="1093"/>
        <end position="1175"/>
    </location>
</feature>
<reference evidence="22" key="1">
    <citation type="submission" date="2020-11" db="EMBL/GenBank/DDBJ databases">
        <title>Chlorella ohadii genome sequencing and assembly.</title>
        <authorList>
            <person name="Murik O."/>
            <person name="Treves H."/>
            <person name="Kedem I."/>
            <person name="Shotland Y."/>
            <person name="Kaplan A."/>
        </authorList>
    </citation>
    <scope>NUCLEOTIDE SEQUENCE</scope>
    <source>
        <strain evidence="22">1</strain>
    </source>
</reference>
<feature type="transmembrane region" description="Helical" evidence="20">
    <location>
        <begin position="368"/>
        <end position="388"/>
    </location>
</feature>
<keyword evidence="12" id="KW-0072">Autophagy</keyword>
<keyword evidence="15" id="KW-0508">mRNA splicing</keyword>
<keyword evidence="5" id="KW-0813">Transport</keyword>
<dbReference type="Proteomes" id="UP001205105">
    <property type="component" value="Unassembled WGS sequence"/>
</dbReference>
<keyword evidence="7" id="KW-0507">mRNA processing</keyword>
<feature type="region of interest" description="Disordered" evidence="19">
    <location>
        <begin position="1582"/>
        <end position="1608"/>
    </location>
</feature>
<dbReference type="CDD" id="cd00200">
    <property type="entry name" value="WD40"/>
    <property type="match status" value="1"/>
</dbReference>
<protein>
    <recommendedName>
        <fullName evidence="4">Autophagy-related protein 9</fullName>
    </recommendedName>
    <alternativeName>
        <fullName evidence="17">Pre-mRNA-processing factor 17</fullName>
    </alternativeName>
</protein>
<evidence type="ECO:0000256" key="6">
    <source>
        <dbReference type="ARBA" id="ARBA00022574"/>
    </source>
</evidence>
<gene>
    <name evidence="22" type="ORF">COHA_005277</name>
</gene>
<dbReference type="EMBL" id="JADXDR010000068">
    <property type="protein sequence ID" value="KAI7841049.1"/>
    <property type="molecule type" value="Genomic_DNA"/>
</dbReference>
<dbReference type="PANTHER" id="PTHR13038">
    <property type="entry name" value="APG9 AUTOPHAGY 9"/>
    <property type="match status" value="1"/>
</dbReference>
<dbReference type="PANTHER" id="PTHR13038:SF10">
    <property type="entry name" value="AUTOPHAGY-RELATED PROTEIN 9"/>
    <property type="match status" value="1"/>
</dbReference>
<dbReference type="GO" id="GO:0000422">
    <property type="term" value="P:autophagy of mitochondrion"/>
    <property type="evidence" value="ECO:0007669"/>
    <property type="project" value="TreeGrafter"/>
</dbReference>
<feature type="transmembrane region" description="Helical" evidence="20">
    <location>
        <begin position="281"/>
        <end position="303"/>
    </location>
</feature>
<keyword evidence="10" id="KW-0677">Repeat</keyword>
<dbReference type="InterPro" id="IPR001012">
    <property type="entry name" value="UBX_dom"/>
</dbReference>
<keyword evidence="6 18" id="KW-0853">WD repeat</keyword>
<keyword evidence="11 20" id="KW-1133">Transmembrane helix</keyword>
<comment type="similarity">
    <text evidence="3">Belongs to the ATG9 family.</text>
</comment>
<feature type="transmembrane region" description="Helical" evidence="20">
    <location>
        <begin position="131"/>
        <end position="151"/>
    </location>
</feature>
<evidence type="ECO:0000256" key="8">
    <source>
        <dbReference type="ARBA" id="ARBA00022692"/>
    </source>
</evidence>
<evidence type="ECO:0000256" key="16">
    <source>
        <dbReference type="ARBA" id="ARBA00023242"/>
    </source>
</evidence>